<keyword evidence="1" id="KW-0378">Hydrolase</keyword>
<dbReference type="Pfam" id="PF10023">
    <property type="entry name" value="Aminopep"/>
    <property type="match status" value="1"/>
</dbReference>
<keyword evidence="2" id="KW-1185">Reference proteome</keyword>
<proteinExistence type="predicted"/>
<reference evidence="1 2" key="1">
    <citation type="submission" date="2016-10" db="EMBL/GenBank/DDBJ databases">
        <authorList>
            <person name="de Groot N.N."/>
        </authorList>
    </citation>
    <scope>NUCLEOTIDE SEQUENCE [LARGE SCALE GENOMIC DNA]</scope>
    <source>
        <strain>GEY</strain>
        <strain evidence="2">DSM 9560</strain>
    </source>
</reference>
<dbReference type="OrthoDB" id="357991at2"/>
<protein>
    <submittedName>
        <fullName evidence="1">Predicted aminopeptidase</fullName>
    </submittedName>
</protein>
<dbReference type="InterPro" id="IPR014553">
    <property type="entry name" value="Aminopept"/>
</dbReference>
<organism evidence="1 2">
    <name type="scientific">Thermoflexibacter ruber</name>
    <dbReference type="NCBI Taxonomy" id="1003"/>
    <lineage>
        <taxon>Bacteria</taxon>
        <taxon>Pseudomonadati</taxon>
        <taxon>Bacteroidota</taxon>
        <taxon>Cytophagia</taxon>
        <taxon>Cytophagales</taxon>
        <taxon>Thermoflexibacteraceae</taxon>
        <taxon>Thermoflexibacter</taxon>
    </lineage>
</organism>
<keyword evidence="1" id="KW-0031">Aminopeptidase</keyword>
<dbReference type="GO" id="GO:0004177">
    <property type="term" value="F:aminopeptidase activity"/>
    <property type="evidence" value="ECO:0007669"/>
    <property type="project" value="UniProtKB-KW"/>
</dbReference>
<accession>A0A1I2E9W7</accession>
<sequence length="344" mass="40345">MRKLIKRILLIFLLLLLFLCIWQFEIISYGLMQAKGQFTILLKARPIREVLEDKSIPDSVKSKLHLIQEIKQFAIDSLGLSPSGSYEKFYDQQDKPILWTITACEPYSLTAKEWFFPFVGTFSYKGFFDKGKLKKEEERLKKQGWDTEIDEVSAWSTLGYFDDPILSSMLMRSEGSLANLIIHELTHGTLFINDNLTYNENLANFVGNQGAILFLQFKYGENSLPLEKYLAQQQDREKLNAFLLSATQKLDSLYRSFDKKTSLEQKQTQKEKMIQHIISSVDTIAFRGETYKDYFKDYTPNNAFFVGFLTYNEKQNTFEQEFKNQFNGDFKKYFAYLREKYAQN</sequence>
<name>A0A1I2E9W7_9BACT</name>
<gene>
    <name evidence="1" type="ORF">SAMN04488541_100950</name>
</gene>
<evidence type="ECO:0000313" key="2">
    <source>
        <dbReference type="Proteomes" id="UP000199513"/>
    </source>
</evidence>
<evidence type="ECO:0000313" key="1">
    <source>
        <dbReference type="EMBL" id="SFE89050.1"/>
    </source>
</evidence>
<keyword evidence="1" id="KW-0645">Protease</keyword>
<dbReference type="Proteomes" id="UP000199513">
    <property type="component" value="Unassembled WGS sequence"/>
</dbReference>
<dbReference type="AlphaFoldDB" id="A0A1I2E9W7"/>
<dbReference type="STRING" id="1003.SAMN04488541_100950"/>
<dbReference type="EMBL" id="FONY01000009">
    <property type="protein sequence ID" value="SFE89050.1"/>
    <property type="molecule type" value="Genomic_DNA"/>
</dbReference>
<dbReference type="RefSeq" id="WP_091542154.1">
    <property type="nucleotide sequence ID" value="NZ_FONY01000009.1"/>
</dbReference>